<reference evidence="2 3" key="1">
    <citation type="submission" date="2016-11" db="EMBL/GenBank/DDBJ databases">
        <authorList>
            <person name="Jaros S."/>
            <person name="Januszkiewicz K."/>
            <person name="Wedrychowicz H."/>
        </authorList>
    </citation>
    <scope>NUCLEOTIDE SEQUENCE [LARGE SCALE GENOMIC DNA]</scope>
    <source>
        <strain evidence="2 3">DSM 15930</strain>
    </source>
</reference>
<dbReference type="RefSeq" id="WP_073287608.1">
    <property type="nucleotide sequence ID" value="NZ_FRCP01000011.1"/>
</dbReference>
<dbReference type="OrthoDB" id="1690999at2"/>
<dbReference type="AlphaFoldDB" id="A0A1M7JE27"/>
<keyword evidence="3" id="KW-1185">Reference proteome</keyword>
<name>A0A1M7JE27_9FIRM</name>
<gene>
    <name evidence="2" type="ORF">SAMN02746066_02215</name>
</gene>
<feature type="region of interest" description="Disordered" evidence="1">
    <location>
        <begin position="223"/>
        <end position="283"/>
    </location>
</feature>
<evidence type="ECO:0000313" key="2">
    <source>
        <dbReference type="EMBL" id="SHM51228.1"/>
    </source>
</evidence>
<dbReference type="Proteomes" id="UP000184038">
    <property type="component" value="Unassembled WGS sequence"/>
</dbReference>
<proteinExistence type="predicted"/>
<sequence length="283" mass="31599">MKLKYKKMILIISMSAMGIGMVTLSLSKPRDKKEGKEPAVAALADAGTDEEDIAADETKIVELVGKPGDGELRMDVYPAINELVKKYMSAKVACDYETLRTLVNDSSVIDEDDLRAKSEYVEDYRNIVCYTLNGLTEDSFIVYVYEDLKILNVNTLAPGMTRLYIKLDESGNPYIYLGAIDDETQKFIQETSTHQAVIDIINTVNTKLDEAVTKDEDLKNFVEDRSNSSATQDKKVDDSKSKDSESTDKESTKKETTKKESTKKDSESSDKKDSSKKEASDNN</sequence>
<dbReference type="STRING" id="1120996.SAMN02746066_02215"/>
<protein>
    <submittedName>
        <fullName evidence="2">Uncharacterized protein</fullName>
    </submittedName>
</protein>
<dbReference type="EMBL" id="FRCP01000011">
    <property type="protein sequence ID" value="SHM51228.1"/>
    <property type="molecule type" value="Genomic_DNA"/>
</dbReference>
<evidence type="ECO:0000313" key="3">
    <source>
        <dbReference type="Proteomes" id="UP000184038"/>
    </source>
</evidence>
<evidence type="ECO:0000256" key="1">
    <source>
        <dbReference type="SAM" id="MobiDB-lite"/>
    </source>
</evidence>
<accession>A0A1M7JE27</accession>
<organism evidence="2 3">
    <name type="scientific">Anaerosporobacter mobilis DSM 15930</name>
    <dbReference type="NCBI Taxonomy" id="1120996"/>
    <lineage>
        <taxon>Bacteria</taxon>
        <taxon>Bacillati</taxon>
        <taxon>Bacillota</taxon>
        <taxon>Clostridia</taxon>
        <taxon>Lachnospirales</taxon>
        <taxon>Lachnospiraceae</taxon>
        <taxon>Anaerosporobacter</taxon>
    </lineage>
</organism>